<dbReference type="OrthoDB" id="10253709at2759"/>
<dbReference type="FunFam" id="1.50.40.10:FF:000080">
    <property type="entry name" value="Mitochondrial substrate carrier protein-like"/>
    <property type="match status" value="1"/>
</dbReference>
<reference evidence="10 11" key="1">
    <citation type="journal article" date="2019" name="Nat. Plants">
        <title>Stout camphor tree genome fills gaps in understanding of flowering plant genome evolution.</title>
        <authorList>
            <person name="Chaw S.M."/>
            <person name="Liu Y.C."/>
            <person name="Wu Y.W."/>
            <person name="Wang H.Y."/>
            <person name="Lin C.I."/>
            <person name="Wu C.S."/>
            <person name="Ke H.M."/>
            <person name="Chang L.Y."/>
            <person name="Hsu C.Y."/>
            <person name="Yang H.T."/>
            <person name="Sudianto E."/>
            <person name="Hsu M.H."/>
            <person name="Wu K.P."/>
            <person name="Wang L.N."/>
            <person name="Leebens-Mack J.H."/>
            <person name="Tsai I.J."/>
        </authorList>
    </citation>
    <scope>NUCLEOTIDE SEQUENCE [LARGE SCALE GENOMIC DNA]</scope>
    <source>
        <strain evidence="11">cv. Chaw 1501</strain>
        <tissue evidence="10">Young leaves</tissue>
    </source>
</reference>
<comment type="similarity">
    <text evidence="2">Belongs to the mitochondrial carrier (TC 2.A.29) family.</text>
</comment>
<evidence type="ECO:0000256" key="5">
    <source>
        <dbReference type="ARBA" id="ARBA00022737"/>
    </source>
</evidence>
<feature type="compositionally biased region" description="Basic and acidic residues" evidence="9">
    <location>
        <begin position="685"/>
        <end position="703"/>
    </location>
</feature>
<dbReference type="GO" id="GO:0016020">
    <property type="term" value="C:membrane"/>
    <property type="evidence" value="ECO:0007669"/>
    <property type="project" value="UniProtKB-SubCell"/>
</dbReference>
<sequence length="1114" mass="122380">MNAAALQPRFVTSTDSRKFLVKDLCDMVSQGHPSRRDHPSIKCRSVPLDLSPIELVDNGQADNVNSKKSNNILSTTGLVVAAGRIWNFLNQPSDILQPKENLKQISACKNKSVTSYSEGNAKASILAGTEYYRIDLKSDACFPLAVKSGLKHPKITQKMLLLEPCIGQNNSSSSRGGVQAGNSHEQAEFWKTDGHTSLGIAHDLGRIYVCMCQNPFYNLKDLLNFTKKEYKKPAERNILENRTSVEDETTLDCRENHLPKIPRDKYPVGNESSASVENVQPSVSSLHTAYSLGTVMNLETAIISRIPSSSLYTDYHLKFLASTNCSVENCQQLSETCGVVVETSEAPCLEDAIVLRNQKIDYKGALLEDYTPINAGLSMHKKPDNILANQKHAIAGALAGTFVSLCLHPVDTIKTVIQARIKNEQSIPQIFGSIVSERAALQPRFVTSTDSRKFLVKDLCDMVSQGHPSRRDHPSIKCRSVPLDLSPIELVDNGQADNVNSQKSNNILSTTGLVVAAGRIWNFLNQPSDILQPKENLKQISACKNKSVTSYSEGNAKASILAGTEYYRIDLKSDACFPLAVKSGLKHPKITQKMLLLEPCIGQNNSSSSRGGVQAGNSHEQAEFWKTNGHTSLGIAHDLGRIYGCMCQNPFYNLKDLLNFTKKEYKKPAERNILENRTSVKDETTLDCRENHLPKIPRDKDPVGNESSASIENVQPSVSSLHTAYSLGTVMNLETAIISRIPSSSLYTDYHLKFLASTNCSVENCQQLSETCGVVVETSEEPCLEDAIVLRNQKIDYKGALLEDDTPINAGLSMHKKPDNILANQKHAIAGALAGTFVSLCLHPVDTIKTVIQARIKNEQSIPQIFGSIVSERGVTGLYRGISSNIASSAPISAVYTFTYESVKGALLPLLPKEYHSFAHCTAGGCASIATSFIFTPSERIKQQMQVGSRYRNCWTVLVGILEKGGLPSLYAGWGAVLCRNIPHSIIKFYTYERLKQLMLSSSQPSAHPSLQTLLCGGLAASTAALFTTPFDVVKTRLQTQIPGSLKQYGGVLHCLTQIAKQEGLKGLYRGLTPRLVMYMSQGAIFFASYEFFKSMFSFEILQIPTQVLDNKEE</sequence>
<evidence type="ECO:0000313" key="10">
    <source>
        <dbReference type="EMBL" id="RWR91744.1"/>
    </source>
</evidence>
<organism evidence="10 11">
    <name type="scientific">Cinnamomum micranthum f. kanehirae</name>
    <dbReference type="NCBI Taxonomy" id="337451"/>
    <lineage>
        <taxon>Eukaryota</taxon>
        <taxon>Viridiplantae</taxon>
        <taxon>Streptophyta</taxon>
        <taxon>Embryophyta</taxon>
        <taxon>Tracheophyta</taxon>
        <taxon>Spermatophyta</taxon>
        <taxon>Magnoliopsida</taxon>
        <taxon>Magnoliidae</taxon>
        <taxon>Laurales</taxon>
        <taxon>Lauraceae</taxon>
        <taxon>Cinnamomum</taxon>
    </lineage>
</organism>
<dbReference type="Gene3D" id="1.50.40.10">
    <property type="entry name" value="Mitochondrial carrier domain"/>
    <property type="match status" value="3"/>
</dbReference>
<comment type="subcellular location">
    <subcellularLocation>
        <location evidence="1">Membrane</location>
        <topology evidence="1">Multi-pass membrane protein</topology>
    </subcellularLocation>
</comment>
<name>A0A3S3N3S2_9MAGN</name>
<proteinExistence type="inferred from homology"/>
<evidence type="ECO:0000256" key="3">
    <source>
        <dbReference type="ARBA" id="ARBA00022448"/>
    </source>
</evidence>
<keyword evidence="11" id="KW-1185">Reference proteome</keyword>
<evidence type="ECO:0000256" key="2">
    <source>
        <dbReference type="ARBA" id="ARBA00006375"/>
    </source>
</evidence>
<evidence type="ECO:0000256" key="4">
    <source>
        <dbReference type="ARBA" id="ARBA00022692"/>
    </source>
</evidence>
<gene>
    <name evidence="10" type="ORF">CKAN_02091600</name>
</gene>
<dbReference type="PANTHER" id="PTHR45667">
    <property type="entry name" value="S-ADENOSYLMETHIONINE MITOCHONDRIAL CARRIER PROTEIN"/>
    <property type="match status" value="1"/>
</dbReference>
<protein>
    <submittedName>
        <fullName evidence="10">Mitochondrial carrier protein</fullName>
    </submittedName>
</protein>
<feature type="repeat" description="Solcar" evidence="8">
    <location>
        <begin position="1012"/>
        <end position="1096"/>
    </location>
</feature>
<dbReference type="Pfam" id="PF00153">
    <property type="entry name" value="Mito_carr"/>
    <property type="match status" value="4"/>
</dbReference>
<dbReference type="AlphaFoldDB" id="A0A3S3N3S2"/>
<feature type="repeat" description="Solcar" evidence="8">
    <location>
        <begin position="822"/>
        <end position="906"/>
    </location>
</feature>
<dbReference type="PROSITE" id="PS50920">
    <property type="entry name" value="SOLCAR"/>
    <property type="match status" value="3"/>
</dbReference>
<evidence type="ECO:0000313" key="11">
    <source>
        <dbReference type="Proteomes" id="UP000283530"/>
    </source>
</evidence>
<dbReference type="InterPro" id="IPR018108">
    <property type="entry name" value="MCP_transmembrane"/>
</dbReference>
<comment type="caution">
    <text evidence="10">The sequence shown here is derived from an EMBL/GenBank/DDBJ whole genome shotgun (WGS) entry which is preliminary data.</text>
</comment>
<feature type="compositionally biased region" description="Polar residues" evidence="9">
    <location>
        <begin position="705"/>
        <end position="714"/>
    </location>
</feature>
<keyword evidence="6" id="KW-1133">Transmembrane helix</keyword>
<keyword evidence="7 8" id="KW-0472">Membrane</keyword>
<evidence type="ECO:0000256" key="9">
    <source>
        <dbReference type="SAM" id="MobiDB-lite"/>
    </source>
</evidence>
<accession>A0A3S3N3S2</accession>
<dbReference type="Proteomes" id="UP000283530">
    <property type="component" value="Unassembled WGS sequence"/>
</dbReference>
<keyword evidence="4 8" id="KW-0812">Transmembrane</keyword>
<dbReference type="SUPFAM" id="SSF103506">
    <property type="entry name" value="Mitochondrial carrier"/>
    <property type="match status" value="2"/>
</dbReference>
<dbReference type="EMBL" id="QPKB01000009">
    <property type="protein sequence ID" value="RWR91744.1"/>
    <property type="molecule type" value="Genomic_DNA"/>
</dbReference>
<evidence type="ECO:0000256" key="7">
    <source>
        <dbReference type="ARBA" id="ARBA00023136"/>
    </source>
</evidence>
<feature type="region of interest" description="Disordered" evidence="9">
    <location>
        <begin position="685"/>
        <end position="714"/>
    </location>
</feature>
<dbReference type="InterPro" id="IPR023395">
    <property type="entry name" value="MCP_dom_sf"/>
</dbReference>
<feature type="repeat" description="Solcar" evidence="8">
    <location>
        <begin position="915"/>
        <end position="998"/>
    </location>
</feature>
<evidence type="ECO:0000256" key="1">
    <source>
        <dbReference type="ARBA" id="ARBA00004141"/>
    </source>
</evidence>
<dbReference type="FunFam" id="1.50.40.10:FF:000162">
    <property type="entry name" value="Mitochondrial substrate carrier protein-like"/>
    <property type="match status" value="1"/>
</dbReference>
<evidence type="ECO:0000256" key="6">
    <source>
        <dbReference type="ARBA" id="ARBA00022989"/>
    </source>
</evidence>
<keyword evidence="3" id="KW-0813">Transport</keyword>
<keyword evidence="5" id="KW-0677">Repeat</keyword>
<evidence type="ECO:0000256" key="8">
    <source>
        <dbReference type="PROSITE-ProRule" id="PRU00282"/>
    </source>
</evidence>